<keyword evidence="5" id="KW-1185">Reference proteome</keyword>
<dbReference type="RefSeq" id="WP_007980934.1">
    <property type="nucleotide sequence ID" value="NZ_AEMG01000015.1"/>
</dbReference>
<dbReference type="PATRIC" id="fig|797209.4.peg.2830"/>
<dbReference type="STRING" id="797209.GCA_000376445_03387"/>
<dbReference type="EMBL" id="FRAN01000004">
    <property type="protein sequence ID" value="SHL10075.1"/>
    <property type="molecule type" value="Genomic_DNA"/>
</dbReference>
<gene>
    <name evidence="3" type="ORF">SAMN05444342_3023</name>
    <name evidence="2" type="ORF">ZOD2009_14361</name>
</gene>
<feature type="region of interest" description="Disordered" evidence="1">
    <location>
        <begin position="1"/>
        <end position="43"/>
    </location>
</feature>
<evidence type="ECO:0000313" key="2">
    <source>
        <dbReference type="EMBL" id="EFW91299.1"/>
    </source>
</evidence>
<reference evidence="2 4" key="1">
    <citation type="journal article" date="2014" name="ISME J.">
        <title>Trehalose/2-sulfotrehalose biosynthesis and glycine-betaine uptake are widely spread mechanisms for osmoadaptation in the Halobacteriales.</title>
        <authorList>
            <person name="Youssef N.H."/>
            <person name="Savage-Ashlock K.N."/>
            <person name="McCully A.L."/>
            <person name="Luedtke B."/>
            <person name="Shaw E.I."/>
            <person name="Hoff W.D."/>
            <person name="Elshahed M.S."/>
        </authorList>
    </citation>
    <scope>NUCLEOTIDE SEQUENCE [LARGE SCALE GENOMIC DNA]</scope>
    <source>
        <strain evidence="2 4">DX253</strain>
    </source>
</reference>
<sequence>MNDIGTIPTRSPMVPSEERNRRPTDPLDESNDRDGFEIRPSDR</sequence>
<evidence type="ECO:0000313" key="5">
    <source>
        <dbReference type="Proteomes" id="UP000184203"/>
    </source>
</evidence>
<feature type="compositionally biased region" description="Basic and acidic residues" evidence="1">
    <location>
        <begin position="16"/>
        <end position="43"/>
    </location>
</feature>
<reference evidence="3" key="3">
    <citation type="submission" date="2016-11" db="EMBL/GenBank/DDBJ databases">
        <authorList>
            <person name="Jaros S."/>
            <person name="Januszkiewicz K."/>
            <person name="Wedrychowicz H."/>
        </authorList>
    </citation>
    <scope>NUCLEOTIDE SEQUENCE [LARGE SCALE GENOMIC DNA]</scope>
    <source>
        <strain evidence="3">DX253</strain>
    </source>
</reference>
<name>E7QVN6_HALPU</name>
<reference evidence="5" key="2">
    <citation type="submission" date="2016-11" db="EMBL/GenBank/DDBJ databases">
        <authorList>
            <person name="Varghese N."/>
            <person name="Submissions S."/>
        </authorList>
    </citation>
    <scope>NUCLEOTIDE SEQUENCE [LARGE SCALE GENOMIC DNA]</scope>
    <source>
        <strain evidence="5">DX253</strain>
    </source>
</reference>
<organism evidence="2 4">
    <name type="scientific">Haladaptatus paucihalophilus DX253</name>
    <dbReference type="NCBI Taxonomy" id="797209"/>
    <lineage>
        <taxon>Archaea</taxon>
        <taxon>Methanobacteriati</taxon>
        <taxon>Methanobacteriota</taxon>
        <taxon>Stenosarchaea group</taxon>
        <taxon>Halobacteria</taxon>
        <taxon>Halobacteriales</taxon>
        <taxon>Haladaptataceae</taxon>
        <taxon>Haladaptatus</taxon>
    </lineage>
</organism>
<proteinExistence type="predicted"/>
<evidence type="ECO:0000256" key="1">
    <source>
        <dbReference type="SAM" id="MobiDB-lite"/>
    </source>
</evidence>
<evidence type="ECO:0000313" key="3">
    <source>
        <dbReference type="EMBL" id="SHL10075.1"/>
    </source>
</evidence>
<dbReference type="EMBL" id="AEMG01000015">
    <property type="protein sequence ID" value="EFW91299.1"/>
    <property type="molecule type" value="Genomic_DNA"/>
</dbReference>
<dbReference type="Proteomes" id="UP000184203">
    <property type="component" value="Unassembled WGS sequence"/>
</dbReference>
<accession>E7QVN6</accession>
<protein>
    <submittedName>
        <fullName evidence="2">Uncharacterized protein</fullName>
    </submittedName>
</protein>
<dbReference type="AlphaFoldDB" id="E7QVN6"/>
<evidence type="ECO:0000313" key="4">
    <source>
        <dbReference type="Proteomes" id="UP000003751"/>
    </source>
</evidence>
<dbReference type="Proteomes" id="UP000003751">
    <property type="component" value="Unassembled WGS sequence"/>
</dbReference>